<gene>
    <name evidence="2" type="ORF">BEWA_041850</name>
</gene>
<protein>
    <submittedName>
        <fullName evidence="2">Signal peptide containing protein</fullName>
    </submittedName>
</protein>
<feature type="chain" id="PRO_5003953317" evidence="1">
    <location>
        <begin position="18"/>
        <end position="482"/>
    </location>
</feature>
<dbReference type="AlphaFoldDB" id="L1LFD4"/>
<keyword evidence="3" id="KW-1185">Reference proteome</keyword>
<comment type="caution">
    <text evidence="2">The sequence shown here is derived from an EMBL/GenBank/DDBJ whole genome shotgun (WGS) entry which is preliminary data.</text>
</comment>
<dbReference type="RefSeq" id="XP_004833599.1">
    <property type="nucleotide sequence ID" value="XM_004833542.1"/>
</dbReference>
<dbReference type="EMBL" id="ACOU01000002">
    <property type="protein sequence ID" value="EKX74147.1"/>
    <property type="molecule type" value="Genomic_DNA"/>
</dbReference>
<evidence type="ECO:0000313" key="3">
    <source>
        <dbReference type="Proteomes" id="UP000031512"/>
    </source>
</evidence>
<reference evidence="2 3" key="1">
    <citation type="journal article" date="2012" name="BMC Genomics">
        <title>Comparative genomic analysis and phylogenetic position of Theileria equi.</title>
        <authorList>
            <person name="Kappmeyer L.S."/>
            <person name="Thiagarajan M."/>
            <person name="Herndon D.R."/>
            <person name="Ramsay J.D."/>
            <person name="Caler E."/>
            <person name="Djikeng A."/>
            <person name="Gillespie J.J."/>
            <person name="Lau A.O."/>
            <person name="Roalson E.H."/>
            <person name="Silva J.C."/>
            <person name="Silva M.G."/>
            <person name="Suarez C.E."/>
            <person name="Ueti M.W."/>
            <person name="Nene V.M."/>
            <person name="Mealey R.H."/>
            <person name="Knowles D.P."/>
            <person name="Brayton K.A."/>
        </authorList>
    </citation>
    <scope>NUCLEOTIDE SEQUENCE [LARGE SCALE GENOMIC DNA]</scope>
    <source>
        <strain evidence="2 3">WA</strain>
    </source>
</reference>
<dbReference type="Proteomes" id="UP000031512">
    <property type="component" value="Unassembled WGS sequence"/>
</dbReference>
<name>L1LFD4_THEEQ</name>
<proteinExistence type="predicted"/>
<sequence>MTIFWLLSLYTLSRCVASPDDRITLNFSSVDTPKVSVFEGFDNGFAFESYTVHKGFGISSIVNGQEEVWRASPGEKAVLAVWYKYDGLPLVAVDVRKGGVSTTQCYEKNGKEWKGVTEEDADKTFRKIRMQNSGYDLDIYSPNMYKTAVDEEEKDDGSVHHMYTPEEGVEILSVSDRGATVWTADNYQKCIYAKVITGGRSELMQLQILRPKTEEYFERKPGSGWKSISKDVFYKKIAEKQDTPKPTTPCNLDLAKPDKKRIVQSARKCAGFKCGAYSAVEGFRVTSVSDGKIPIWKAKDSQKCTLVTFYIAKGSKFATIYISDANESTQVRFEKKGGEWKETTGKGCFNLLDEISGSETESSCLKETTALDISNPNTNFLDVTRNISGKLISTAYTPKQSVFISAVADHNHTLWKPTSSNVRLIYVRRASCDNLDLISIFAKYRFTPCFVFFEKDGKRWKEIQSEEYNRKLEIIKARKASG</sequence>
<organism evidence="2 3">
    <name type="scientific">Theileria equi strain WA</name>
    <dbReference type="NCBI Taxonomy" id="1537102"/>
    <lineage>
        <taxon>Eukaryota</taxon>
        <taxon>Sar</taxon>
        <taxon>Alveolata</taxon>
        <taxon>Apicomplexa</taxon>
        <taxon>Aconoidasida</taxon>
        <taxon>Piroplasmida</taxon>
        <taxon>Theileriidae</taxon>
        <taxon>Theileria</taxon>
    </lineage>
</organism>
<keyword evidence="1" id="KW-0732">Signal</keyword>
<evidence type="ECO:0000256" key="1">
    <source>
        <dbReference type="SAM" id="SignalP"/>
    </source>
</evidence>
<dbReference type="OrthoDB" id="363079at2759"/>
<dbReference type="InterPro" id="IPR007480">
    <property type="entry name" value="DUF529"/>
</dbReference>
<feature type="signal peptide" evidence="1">
    <location>
        <begin position="1"/>
        <end position="17"/>
    </location>
</feature>
<dbReference type="KEGG" id="beq:BEWA_041850"/>
<dbReference type="GeneID" id="15807595"/>
<evidence type="ECO:0000313" key="2">
    <source>
        <dbReference type="EMBL" id="EKX74147.1"/>
    </source>
</evidence>
<dbReference type="VEuPathDB" id="PiroplasmaDB:BEWA_041850"/>
<dbReference type="Pfam" id="PF04385">
    <property type="entry name" value="FAINT"/>
    <property type="match status" value="2"/>
</dbReference>
<accession>L1LFD4</accession>